<feature type="domain" description="D-glutamate cyclase-like C-terminal" evidence="1">
    <location>
        <begin position="21"/>
        <end position="294"/>
    </location>
</feature>
<sequence>MFVGKKYKELRHLRKSDFTKIEELICQDLGGRGLGKAALIPGDLARAAEKLMDSTTVLIVTGFGIKDTLIGETDGPLGALSLAGALEELGKNAVLITDQYSSPLLEAGSTLKGLSSPLEVVPYDGAEIFCVDLINKYRPSMIVAIERPGRARDGRFYSMRGEDLTYLIPNTDPLFTKAAELGIPTAAVGDGGNELGMGKIADIIQNSVSNGTQICAVTRADYVLVTGVSNWGGHGLTAALSLLSGKNLLHDRKMEKDLLAALVKEGAIDGCSKKREMTVDGLSLEINLAILDELHQIVEMELLKEKKAVSF</sequence>
<dbReference type="AlphaFoldDB" id="A0A7G6E4W0"/>
<accession>A0A7G6E4W0</accession>
<organism evidence="2 3">
    <name type="scientific">Thermanaerosceptrum fracticalcis</name>
    <dbReference type="NCBI Taxonomy" id="1712410"/>
    <lineage>
        <taxon>Bacteria</taxon>
        <taxon>Bacillati</taxon>
        <taxon>Bacillota</taxon>
        <taxon>Clostridia</taxon>
        <taxon>Eubacteriales</taxon>
        <taxon>Peptococcaceae</taxon>
        <taxon>Thermanaerosceptrum</taxon>
    </lineage>
</organism>
<dbReference type="KEGG" id="tfr:BR63_12830"/>
<dbReference type="Proteomes" id="UP000515847">
    <property type="component" value="Chromosome"/>
</dbReference>
<evidence type="ECO:0000313" key="3">
    <source>
        <dbReference type="Proteomes" id="UP000515847"/>
    </source>
</evidence>
<dbReference type="PANTHER" id="PTHR32022">
    <property type="entry name" value="D-GLUTAMATE CYCLASE, MITOCHONDRIAL"/>
    <property type="match status" value="1"/>
</dbReference>
<dbReference type="Pfam" id="PF14336">
    <property type="entry name" value="GLUCM-like_C"/>
    <property type="match status" value="1"/>
</dbReference>
<name>A0A7G6E4W0_THEFR</name>
<dbReference type="PANTHER" id="PTHR32022:SF10">
    <property type="entry name" value="D-GLUTAMATE CYCLASE, MITOCHONDRIAL"/>
    <property type="match status" value="1"/>
</dbReference>
<evidence type="ECO:0000259" key="1">
    <source>
        <dbReference type="Pfam" id="PF14336"/>
    </source>
</evidence>
<evidence type="ECO:0000313" key="2">
    <source>
        <dbReference type="EMBL" id="QNB47114.1"/>
    </source>
</evidence>
<reference evidence="2 3" key="1">
    <citation type="journal article" date="2019" name="Front. Microbiol.">
        <title>Thermoanaerosceptrum fracticalcis gen. nov. sp. nov., a Novel Fumarate-Fermenting Microorganism From a Deep Fractured Carbonate Aquifer of the US Great Basin.</title>
        <authorList>
            <person name="Hamilton-Brehm S.D."/>
            <person name="Stewart L.E."/>
            <person name="Zavarin M."/>
            <person name="Caldwell M."/>
            <person name="Lawson P.A."/>
            <person name="Onstott T.C."/>
            <person name="Grzymski J."/>
            <person name="Neveux I."/>
            <person name="Lollar B.S."/>
            <person name="Russell C.E."/>
            <person name="Moser D.P."/>
        </authorList>
    </citation>
    <scope>NUCLEOTIDE SEQUENCE [LARGE SCALE GENOMIC DNA]</scope>
    <source>
        <strain evidence="2 3">DRI-13</strain>
    </source>
</reference>
<dbReference type="InterPro" id="IPR025504">
    <property type="entry name" value="GLUCM_C"/>
</dbReference>
<proteinExistence type="predicted"/>
<dbReference type="EMBL" id="CP045798">
    <property type="protein sequence ID" value="QNB47114.1"/>
    <property type="molecule type" value="Genomic_DNA"/>
</dbReference>
<gene>
    <name evidence="2" type="ORF">BR63_12830</name>
</gene>
<dbReference type="Gene3D" id="3.90.1640.20">
    <property type="entry name" value="TON_0340"/>
    <property type="match status" value="1"/>
</dbReference>
<protein>
    <submittedName>
        <fullName evidence="2">DUF4392 domain-containing protein</fullName>
    </submittedName>
</protein>
<keyword evidence="3" id="KW-1185">Reference proteome</keyword>